<proteinExistence type="predicted"/>
<name>A0ABP7PM53_9BACT</name>
<comment type="caution">
    <text evidence="1">The sequence shown here is derived from an EMBL/GenBank/DDBJ whole genome shotgun (WGS) entry which is preliminary data.</text>
</comment>
<dbReference type="Proteomes" id="UP001501556">
    <property type="component" value="Unassembled WGS sequence"/>
</dbReference>
<gene>
    <name evidence="1" type="ORF">GCM10022407_12180</name>
</gene>
<sequence length="147" mass="15348">MYWLSVVGVGNNPNPVAPVRGVDGASWKYKRPDFKTFGFQVSQHTFEAQREVSSNVLTKKPAGPALCKKPTHFRPEPTVICRASALPGIAGGLARVASGNNVNSGRVVDIVDAQVLVGVGKVLAANRVAERVYLAGPGGANAGALGR</sequence>
<dbReference type="EMBL" id="BAABDI010000005">
    <property type="protein sequence ID" value="GAA3967549.1"/>
    <property type="molecule type" value="Genomic_DNA"/>
</dbReference>
<accession>A0ABP7PM53</accession>
<reference evidence="2" key="1">
    <citation type="journal article" date="2019" name="Int. J. Syst. Evol. Microbiol.">
        <title>The Global Catalogue of Microorganisms (GCM) 10K type strain sequencing project: providing services to taxonomists for standard genome sequencing and annotation.</title>
        <authorList>
            <consortium name="The Broad Institute Genomics Platform"/>
            <consortium name="The Broad Institute Genome Sequencing Center for Infectious Disease"/>
            <person name="Wu L."/>
            <person name="Ma J."/>
        </authorList>
    </citation>
    <scope>NUCLEOTIDE SEQUENCE [LARGE SCALE GENOMIC DNA]</scope>
    <source>
        <strain evidence="2">JCM 17217</strain>
    </source>
</reference>
<organism evidence="1 2">
    <name type="scientific">Hymenobacter antarcticus</name>
    <dbReference type="NCBI Taxonomy" id="486270"/>
    <lineage>
        <taxon>Bacteria</taxon>
        <taxon>Pseudomonadati</taxon>
        <taxon>Bacteroidota</taxon>
        <taxon>Cytophagia</taxon>
        <taxon>Cytophagales</taxon>
        <taxon>Hymenobacteraceae</taxon>
        <taxon>Hymenobacter</taxon>
    </lineage>
</organism>
<evidence type="ECO:0000313" key="2">
    <source>
        <dbReference type="Proteomes" id="UP001501556"/>
    </source>
</evidence>
<keyword evidence="2" id="KW-1185">Reference proteome</keyword>
<evidence type="ECO:0000313" key="1">
    <source>
        <dbReference type="EMBL" id="GAA3967549.1"/>
    </source>
</evidence>
<protein>
    <submittedName>
        <fullName evidence="1">Uncharacterized protein</fullName>
    </submittedName>
</protein>